<proteinExistence type="predicted"/>
<dbReference type="Pfam" id="PF16184">
    <property type="entry name" value="Cadherin_3"/>
    <property type="match status" value="1"/>
</dbReference>
<gene>
    <name evidence="1" type="ORF">ATANTOWER_014656</name>
</gene>
<dbReference type="PANTHER" id="PTHR45739:SF12">
    <property type="entry name" value="CHONDROITIN SULFATE PROTEOGLYCAN 4-LIKE ISOFORM X2"/>
    <property type="match status" value="1"/>
</dbReference>
<keyword evidence="2" id="KW-1185">Reference proteome</keyword>
<organism evidence="1 2">
    <name type="scientific">Ataeniobius toweri</name>
    <dbReference type="NCBI Taxonomy" id="208326"/>
    <lineage>
        <taxon>Eukaryota</taxon>
        <taxon>Metazoa</taxon>
        <taxon>Chordata</taxon>
        <taxon>Craniata</taxon>
        <taxon>Vertebrata</taxon>
        <taxon>Euteleostomi</taxon>
        <taxon>Actinopterygii</taxon>
        <taxon>Neopterygii</taxon>
        <taxon>Teleostei</taxon>
        <taxon>Neoteleostei</taxon>
        <taxon>Acanthomorphata</taxon>
        <taxon>Ovalentaria</taxon>
        <taxon>Atherinomorphae</taxon>
        <taxon>Cyprinodontiformes</taxon>
        <taxon>Goodeidae</taxon>
        <taxon>Ataeniobius</taxon>
    </lineage>
</organism>
<sequence length="113" mass="12523">MVTPPINGHLALKSNPMKAVLNFTQAHIDQGQLLFVHKGAMSGGFNLQVNDGVNFTPRQIFSITAKALVVNLEKNRPLKVFPGKYGHCSNISANCFFLFPMYHDLFNAKKAFS</sequence>
<reference evidence="1 2" key="1">
    <citation type="submission" date="2021-07" db="EMBL/GenBank/DDBJ databases">
        <authorList>
            <person name="Palmer J.M."/>
        </authorList>
    </citation>
    <scope>NUCLEOTIDE SEQUENCE [LARGE SCALE GENOMIC DNA]</scope>
    <source>
        <strain evidence="1 2">AT_MEX2019</strain>
        <tissue evidence="1">Muscle</tissue>
    </source>
</reference>
<dbReference type="PANTHER" id="PTHR45739">
    <property type="entry name" value="MATRIX PROTEIN, PUTATIVE-RELATED"/>
    <property type="match status" value="1"/>
</dbReference>
<dbReference type="EMBL" id="JAHUTI010052223">
    <property type="protein sequence ID" value="MED6249469.1"/>
    <property type="molecule type" value="Genomic_DNA"/>
</dbReference>
<comment type="caution">
    <text evidence="1">The sequence shown here is derived from an EMBL/GenBank/DDBJ whole genome shotgun (WGS) entry which is preliminary data.</text>
</comment>
<protein>
    <submittedName>
        <fullName evidence="1">Uncharacterized protein</fullName>
    </submittedName>
</protein>
<evidence type="ECO:0000313" key="1">
    <source>
        <dbReference type="EMBL" id="MED6249469.1"/>
    </source>
</evidence>
<accession>A0ABU7BGR0</accession>
<dbReference type="Proteomes" id="UP001345963">
    <property type="component" value="Unassembled WGS sequence"/>
</dbReference>
<dbReference type="InterPro" id="IPR051561">
    <property type="entry name" value="FRAS1_ECM"/>
</dbReference>
<name>A0ABU7BGR0_9TELE</name>
<evidence type="ECO:0000313" key="2">
    <source>
        <dbReference type="Proteomes" id="UP001345963"/>
    </source>
</evidence>